<feature type="compositionally biased region" description="Polar residues" evidence="2">
    <location>
        <begin position="21"/>
        <end position="30"/>
    </location>
</feature>
<comment type="caution">
    <text evidence="3">The sequence shown here is derived from an EMBL/GenBank/DDBJ whole genome shotgun (WGS) entry which is preliminary data.</text>
</comment>
<dbReference type="InterPro" id="IPR025659">
    <property type="entry name" value="Tubby-like_C"/>
</dbReference>
<evidence type="ECO:0000313" key="3">
    <source>
        <dbReference type="EMBL" id="KAK9821511.1"/>
    </source>
</evidence>
<dbReference type="Gene3D" id="2.40.160.200">
    <property type="entry name" value="LURP1-related"/>
    <property type="match status" value="1"/>
</dbReference>
<evidence type="ECO:0000313" key="4">
    <source>
        <dbReference type="Proteomes" id="UP001438707"/>
    </source>
</evidence>
<dbReference type="InterPro" id="IPR007612">
    <property type="entry name" value="LOR"/>
</dbReference>
<protein>
    <submittedName>
        <fullName evidence="3">Uncharacterized protein</fullName>
    </submittedName>
</protein>
<dbReference type="Pfam" id="PF04525">
    <property type="entry name" value="LOR"/>
    <property type="match status" value="1"/>
</dbReference>
<dbReference type="Proteomes" id="UP001438707">
    <property type="component" value="Unassembled WGS sequence"/>
</dbReference>
<evidence type="ECO:0000256" key="1">
    <source>
        <dbReference type="ARBA" id="ARBA00005437"/>
    </source>
</evidence>
<gene>
    <name evidence="3" type="ORF">WJX74_005491</name>
</gene>
<reference evidence="3 4" key="1">
    <citation type="journal article" date="2024" name="Nat. Commun.">
        <title>Phylogenomics reveals the evolutionary origins of lichenization in chlorophyte algae.</title>
        <authorList>
            <person name="Puginier C."/>
            <person name="Libourel C."/>
            <person name="Otte J."/>
            <person name="Skaloud P."/>
            <person name="Haon M."/>
            <person name="Grisel S."/>
            <person name="Petersen M."/>
            <person name="Berrin J.G."/>
            <person name="Delaux P.M."/>
            <person name="Dal Grande F."/>
            <person name="Keller J."/>
        </authorList>
    </citation>
    <scope>NUCLEOTIDE SEQUENCE [LARGE SCALE GENOMIC DNA]</scope>
    <source>
        <strain evidence="3 4">SAG 2145</strain>
    </source>
</reference>
<keyword evidence="4" id="KW-1185">Reference proteome</keyword>
<dbReference type="AlphaFoldDB" id="A0AAW1QK93"/>
<sequence>MQPVGGNFPATGTAVPGSAGATPSQLGAHSPEYTASQEQLFYMSEKMLSFGKDDFNIKDINGHTVFKVDASLLSMKGARALTDAAKHTILTLQHKLIGSGTWEIYRGNGSTGEKIAIIKKPHGLGKMASGHQHQGPVVGVHFASHAVGGGSINPDMVVVGDVMGKGYTILQGSTMVAEVSRALAVSTSKFKLGGKDAYAVRVLPGVDCTFILALAVIVDELFHD</sequence>
<dbReference type="PANTHER" id="PTHR31087:SF161">
    <property type="entry name" value="TUBBY C 2 FAMILY PROTEIN"/>
    <property type="match status" value="1"/>
</dbReference>
<evidence type="ECO:0000256" key="2">
    <source>
        <dbReference type="SAM" id="MobiDB-lite"/>
    </source>
</evidence>
<dbReference type="SUPFAM" id="SSF54518">
    <property type="entry name" value="Tubby C-terminal domain-like"/>
    <property type="match status" value="1"/>
</dbReference>
<organism evidence="3 4">
    <name type="scientific">Apatococcus lobatus</name>
    <dbReference type="NCBI Taxonomy" id="904363"/>
    <lineage>
        <taxon>Eukaryota</taxon>
        <taxon>Viridiplantae</taxon>
        <taxon>Chlorophyta</taxon>
        <taxon>core chlorophytes</taxon>
        <taxon>Trebouxiophyceae</taxon>
        <taxon>Chlorellales</taxon>
        <taxon>Chlorellaceae</taxon>
        <taxon>Apatococcus</taxon>
    </lineage>
</organism>
<name>A0AAW1QK93_9CHLO</name>
<accession>A0AAW1QK93</accession>
<feature type="region of interest" description="Disordered" evidence="2">
    <location>
        <begin position="1"/>
        <end position="30"/>
    </location>
</feature>
<comment type="similarity">
    <text evidence="1">Belongs to the LOR family.</text>
</comment>
<dbReference type="EMBL" id="JALJOS010000037">
    <property type="protein sequence ID" value="KAK9821511.1"/>
    <property type="molecule type" value="Genomic_DNA"/>
</dbReference>
<proteinExistence type="inferred from homology"/>
<dbReference type="InterPro" id="IPR038595">
    <property type="entry name" value="LOR_sf"/>
</dbReference>
<dbReference type="PANTHER" id="PTHR31087">
    <property type="match status" value="1"/>
</dbReference>